<dbReference type="InterPro" id="IPR006311">
    <property type="entry name" value="TAT_signal"/>
</dbReference>
<reference evidence="1 2" key="1">
    <citation type="submission" date="2020-02" db="EMBL/GenBank/DDBJ databases">
        <title>Genome sequence of strain CCNWXJ40-4.</title>
        <authorList>
            <person name="Gao J."/>
            <person name="Sun J."/>
        </authorList>
    </citation>
    <scope>NUCLEOTIDE SEQUENCE [LARGE SCALE GENOMIC DNA]</scope>
    <source>
        <strain evidence="1 2">CCNWXJ 40-4</strain>
    </source>
</reference>
<accession>A0A6G4WF13</accession>
<evidence type="ECO:0000313" key="1">
    <source>
        <dbReference type="EMBL" id="NGO52938.1"/>
    </source>
</evidence>
<dbReference type="RefSeq" id="WP_165029816.1">
    <property type="nucleotide sequence ID" value="NZ_JAAKZF010000024.1"/>
</dbReference>
<evidence type="ECO:0008006" key="3">
    <source>
        <dbReference type="Google" id="ProtNLM"/>
    </source>
</evidence>
<organism evidence="1 2">
    <name type="scientific">Allomesorhizobium camelthorni</name>
    <dbReference type="NCBI Taxonomy" id="475069"/>
    <lineage>
        <taxon>Bacteria</taxon>
        <taxon>Pseudomonadati</taxon>
        <taxon>Pseudomonadota</taxon>
        <taxon>Alphaproteobacteria</taxon>
        <taxon>Hyphomicrobiales</taxon>
        <taxon>Phyllobacteriaceae</taxon>
        <taxon>Allomesorhizobium</taxon>
    </lineage>
</organism>
<dbReference type="AlphaFoldDB" id="A0A6G4WF13"/>
<protein>
    <recommendedName>
        <fullName evidence="3">Twin-arginine translocation signal domain-containing protein</fullName>
    </recommendedName>
</protein>
<evidence type="ECO:0000313" key="2">
    <source>
        <dbReference type="Proteomes" id="UP001642900"/>
    </source>
</evidence>
<dbReference type="PROSITE" id="PS51318">
    <property type="entry name" value="TAT"/>
    <property type="match status" value="1"/>
</dbReference>
<name>A0A6G4WF13_9HYPH</name>
<comment type="caution">
    <text evidence="1">The sequence shown here is derived from an EMBL/GenBank/DDBJ whole genome shotgun (WGS) entry which is preliminary data.</text>
</comment>
<proteinExistence type="predicted"/>
<keyword evidence="2" id="KW-1185">Reference proteome</keyword>
<dbReference type="Proteomes" id="UP001642900">
    <property type="component" value="Unassembled WGS sequence"/>
</dbReference>
<sequence>MSGISRRNMLAGTAAIGAAIAGTGTAADLREEKPSRALWTLIETQEAAYAKFMMAIRKPNGSRNDHAAASRDEEKALVAVCGFPAATDTDRRAKATYLLQVEARGELDLREHMQAVLLSMM</sequence>
<gene>
    <name evidence="1" type="ORF">G6N73_17435</name>
</gene>
<dbReference type="EMBL" id="JAAKZF010000024">
    <property type="protein sequence ID" value="NGO52938.1"/>
    <property type="molecule type" value="Genomic_DNA"/>
</dbReference>